<reference evidence="3" key="2">
    <citation type="submission" date="2019-10" db="EMBL/GenBank/DDBJ databases">
        <title>A de novo genome assembly of a pear dwarfing rootstock.</title>
        <authorList>
            <person name="Wang F."/>
            <person name="Wang J."/>
            <person name="Li S."/>
            <person name="Zhang Y."/>
            <person name="Fang M."/>
            <person name="Ma L."/>
            <person name="Zhao Y."/>
            <person name="Jiang S."/>
        </authorList>
    </citation>
    <scope>NUCLEOTIDE SEQUENCE [LARGE SCALE GENOMIC DNA]</scope>
</reference>
<keyword evidence="1" id="KW-0472">Membrane</keyword>
<evidence type="ECO:0000313" key="3">
    <source>
        <dbReference type="Proteomes" id="UP000327157"/>
    </source>
</evidence>
<dbReference type="EMBL" id="SMOL01000401">
    <property type="protein sequence ID" value="KAB2617248.1"/>
    <property type="molecule type" value="Genomic_DNA"/>
</dbReference>
<keyword evidence="1" id="KW-0812">Transmembrane</keyword>
<reference evidence="2 3" key="3">
    <citation type="submission" date="2019-11" db="EMBL/GenBank/DDBJ databases">
        <title>A de novo genome assembly of a pear dwarfing rootstock.</title>
        <authorList>
            <person name="Wang F."/>
            <person name="Wang J."/>
            <person name="Li S."/>
            <person name="Zhang Y."/>
            <person name="Fang M."/>
            <person name="Ma L."/>
            <person name="Zhao Y."/>
            <person name="Jiang S."/>
        </authorList>
    </citation>
    <scope>NUCLEOTIDE SEQUENCE [LARGE SCALE GENOMIC DNA]</scope>
    <source>
        <strain evidence="2">S2</strain>
        <tissue evidence="2">Leaf</tissue>
    </source>
</reference>
<reference evidence="2 3" key="1">
    <citation type="submission" date="2019-09" db="EMBL/GenBank/DDBJ databases">
        <authorList>
            <person name="Ou C."/>
        </authorList>
    </citation>
    <scope>NUCLEOTIDE SEQUENCE [LARGE SCALE GENOMIC DNA]</scope>
    <source>
        <strain evidence="2">S2</strain>
        <tissue evidence="2">Leaf</tissue>
    </source>
</reference>
<dbReference type="Proteomes" id="UP000327157">
    <property type="component" value="Chromosome 15"/>
</dbReference>
<keyword evidence="3" id="KW-1185">Reference proteome</keyword>
<accession>A0A5N5GPN0</accession>
<name>A0A5N5GPN0_9ROSA</name>
<evidence type="ECO:0000256" key="1">
    <source>
        <dbReference type="SAM" id="Phobius"/>
    </source>
</evidence>
<dbReference type="AlphaFoldDB" id="A0A5N5GPN0"/>
<sequence>MAPIPVMERWSNPPSTSGADGDLSLGFFPMFQGIIPLIWGFALKLFQNFESTIQPLTPIHSIFDGSHLNTYSLLYPCIYPIEDNYMLSPLQRTGTVATGMGMVHLDLQIWLFFIGVETKMGLIISTNFAVVEAAGESLFRVIRFFCVVTLYKRKEDGLVAT</sequence>
<proteinExistence type="predicted"/>
<protein>
    <submittedName>
        <fullName evidence="2">Uncharacterized protein</fullName>
    </submittedName>
</protein>
<evidence type="ECO:0000313" key="2">
    <source>
        <dbReference type="EMBL" id="KAB2617248.1"/>
    </source>
</evidence>
<comment type="caution">
    <text evidence="2">The sequence shown here is derived from an EMBL/GenBank/DDBJ whole genome shotgun (WGS) entry which is preliminary data.</text>
</comment>
<organism evidence="2 3">
    <name type="scientific">Pyrus ussuriensis x Pyrus communis</name>
    <dbReference type="NCBI Taxonomy" id="2448454"/>
    <lineage>
        <taxon>Eukaryota</taxon>
        <taxon>Viridiplantae</taxon>
        <taxon>Streptophyta</taxon>
        <taxon>Embryophyta</taxon>
        <taxon>Tracheophyta</taxon>
        <taxon>Spermatophyta</taxon>
        <taxon>Magnoliopsida</taxon>
        <taxon>eudicotyledons</taxon>
        <taxon>Gunneridae</taxon>
        <taxon>Pentapetalae</taxon>
        <taxon>rosids</taxon>
        <taxon>fabids</taxon>
        <taxon>Rosales</taxon>
        <taxon>Rosaceae</taxon>
        <taxon>Amygdaloideae</taxon>
        <taxon>Maleae</taxon>
        <taxon>Pyrus</taxon>
    </lineage>
</organism>
<gene>
    <name evidence="2" type="ORF">D8674_013117</name>
</gene>
<keyword evidence="1" id="KW-1133">Transmembrane helix</keyword>
<feature type="transmembrane region" description="Helical" evidence="1">
    <location>
        <begin position="23"/>
        <end position="46"/>
    </location>
</feature>